<protein>
    <submittedName>
        <fullName evidence="1">Uncharacterized protein</fullName>
    </submittedName>
</protein>
<name>X1BNX4_9ZZZZ</name>
<comment type="caution">
    <text evidence="1">The sequence shown here is derived from an EMBL/GenBank/DDBJ whole genome shotgun (WGS) entry which is preliminary data.</text>
</comment>
<sequence length="234" mass="25847">GDYTDNTFSVWYRELLDESAVGWGTQERKRLIYDMTLSGNSTFAAPFHFTPGSKIRFYFGSSGVTAYDMATAKLLLGIPEYDQTRSKVKEYNLYLGTANSGISTQPSATGVSNMIVDGEAYIRSDEGYIIDNMDETSGEFYVFQIDTLTICQASQASGNYSGNTVTFRYRESTINTDAAWAAAATVDIITAMAISGNTRYSVDLDLKAIGFVRFDLLPSGVTAWDFVKAKFRCK</sequence>
<feature type="non-terminal residue" evidence="1">
    <location>
        <position position="1"/>
    </location>
</feature>
<organism evidence="1">
    <name type="scientific">marine sediment metagenome</name>
    <dbReference type="NCBI Taxonomy" id="412755"/>
    <lineage>
        <taxon>unclassified sequences</taxon>
        <taxon>metagenomes</taxon>
        <taxon>ecological metagenomes</taxon>
    </lineage>
</organism>
<gene>
    <name evidence="1" type="ORF">S01H4_47242</name>
</gene>
<dbReference type="EMBL" id="BART01026495">
    <property type="protein sequence ID" value="GAG97589.1"/>
    <property type="molecule type" value="Genomic_DNA"/>
</dbReference>
<reference evidence="1" key="1">
    <citation type="journal article" date="2014" name="Front. Microbiol.">
        <title>High frequency of phylogenetically diverse reductive dehalogenase-homologous genes in deep subseafloor sedimentary metagenomes.</title>
        <authorList>
            <person name="Kawai M."/>
            <person name="Futagami T."/>
            <person name="Toyoda A."/>
            <person name="Takaki Y."/>
            <person name="Nishi S."/>
            <person name="Hori S."/>
            <person name="Arai W."/>
            <person name="Tsubouchi T."/>
            <person name="Morono Y."/>
            <person name="Uchiyama I."/>
            <person name="Ito T."/>
            <person name="Fujiyama A."/>
            <person name="Inagaki F."/>
            <person name="Takami H."/>
        </authorList>
    </citation>
    <scope>NUCLEOTIDE SEQUENCE</scope>
    <source>
        <strain evidence="1">Expedition CK06-06</strain>
    </source>
</reference>
<evidence type="ECO:0000313" key="1">
    <source>
        <dbReference type="EMBL" id="GAG97589.1"/>
    </source>
</evidence>
<dbReference type="AlphaFoldDB" id="X1BNX4"/>
<accession>X1BNX4</accession>
<proteinExistence type="predicted"/>